<dbReference type="Gene3D" id="1.20.58.1000">
    <property type="entry name" value="Metal-sensitive repressor, helix protomer"/>
    <property type="match status" value="1"/>
</dbReference>
<dbReference type="EMBL" id="JAHHHV010000067">
    <property type="protein sequence ID" value="MBW4466388.1"/>
    <property type="molecule type" value="Genomic_DNA"/>
</dbReference>
<evidence type="ECO:0000256" key="1">
    <source>
        <dbReference type="SAM" id="MobiDB-lite"/>
    </source>
</evidence>
<gene>
    <name evidence="2" type="ORF">KME07_13270</name>
</gene>
<accession>A0A951PBH4</accession>
<dbReference type="PANTHER" id="PTHR33677">
    <property type="entry name" value="TRANSCRIPTIONAL REPRESSOR FRMR-RELATED"/>
    <property type="match status" value="1"/>
</dbReference>
<feature type="compositionally biased region" description="Basic and acidic residues" evidence="1">
    <location>
        <begin position="41"/>
        <end position="57"/>
    </location>
</feature>
<proteinExistence type="predicted"/>
<feature type="compositionally biased region" description="Polar residues" evidence="1">
    <location>
        <begin position="1"/>
        <end position="10"/>
    </location>
</feature>
<evidence type="ECO:0000313" key="2">
    <source>
        <dbReference type="EMBL" id="MBW4466388.1"/>
    </source>
</evidence>
<dbReference type="Pfam" id="PF02583">
    <property type="entry name" value="Trns_repr_metal"/>
    <property type="match status" value="1"/>
</dbReference>
<dbReference type="Proteomes" id="UP000707356">
    <property type="component" value="Unassembled WGS sequence"/>
</dbReference>
<organism evidence="2 3">
    <name type="scientific">Pegethrix bostrychoides GSE-TBD4-15B</name>
    <dbReference type="NCBI Taxonomy" id="2839662"/>
    <lineage>
        <taxon>Bacteria</taxon>
        <taxon>Bacillati</taxon>
        <taxon>Cyanobacteriota</taxon>
        <taxon>Cyanophyceae</taxon>
        <taxon>Oculatellales</taxon>
        <taxon>Oculatellaceae</taxon>
        <taxon>Pegethrix</taxon>
    </lineage>
</organism>
<reference evidence="2" key="2">
    <citation type="journal article" date="2022" name="Microbiol. Resour. Announc.">
        <title>Metagenome Sequencing to Explore Phylogenomics of Terrestrial Cyanobacteria.</title>
        <authorList>
            <person name="Ward R.D."/>
            <person name="Stajich J.E."/>
            <person name="Johansen J.R."/>
            <person name="Huntemann M."/>
            <person name="Clum A."/>
            <person name="Foster B."/>
            <person name="Foster B."/>
            <person name="Roux S."/>
            <person name="Palaniappan K."/>
            <person name="Varghese N."/>
            <person name="Mukherjee S."/>
            <person name="Reddy T.B.K."/>
            <person name="Daum C."/>
            <person name="Copeland A."/>
            <person name="Chen I.A."/>
            <person name="Ivanova N.N."/>
            <person name="Kyrpides N.C."/>
            <person name="Shapiro N."/>
            <person name="Eloe-Fadrosh E.A."/>
            <person name="Pietrasiak N."/>
        </authorList>
    </citation>
    <scope>NUCLEOTIDE SEQUENCE</scope>
    <source>
        <strain evidence="2">GSE-TBD4-15B</strain>
    </source>
</reference>
<dbReference type="InterPro" id="IPR003735">
    <property type="entry name" value="Metal_Tscrpt_repr"/>
</dbReference>
<reference evidence="2" key="1">
    <citation type="submission" date="2021-05" db="EMBL/GenBank/DDBJ databases">
        <authorList>
            <person name="Pietrasiak N."/>
            <person name="Ward R."/>
            <person name="Stajich J.E."/>
            <person name="Kurbessoian T."/>
        </authorList>
    </citation>
    <scope>NUCLEOTIDE SEQUENCE</scope>
    <source>
        <strain evidence="2">GSE-TBD4-15B</strain>
    </source>
</reference>
<dbReference type="PANTHER" id="PTHR33677:SF3">
    <property type="entry name" value="COPPER-SENSING TRANSCRIPTIONAL REPRESSOR RICR"/>
    <property type="match status" value="1"/>
</dbReference>
<feature type="region of interest" description="Disordered" evidence="1">
    <location>
        <begin position="1"/>
        <end position="59"/>
    </location>
</feature>
<protein>
    <submittedName>
        <fullName evidence="2">Metal-sensitive transcriptional regulator</fullName>
    </submittedName>
</protein>
<dbReference type="GO" id="GO:0046872">
    <property type="term" value="F:metal ion binding"/>
    <property type="evidence" value="ECO:0007669"/>
    <property type="project" value="InterPro"/>
</dbReference>
<sequence length="139" mass="15366">MTASNRSKAQSLPPHLHELEPLEADSAKPSPSHSGHPGHSGHSEHPHHPHVHSEESLRQIVNRLSRIEGHIRGIKVMVQESRPCPDVLVQVAAVRGALDRVSRIILDEHLTECIARAAQQGNIEAEIEELKTALDRFLP</sequence>
<dbReference type="InterPro" id="IPR038390">
    <property type="entry name" value="Metal_Tscrpt_repr_sf"/>
</dbReference>
<dbReference type="GO" id="GO:0045892">
    <property type="term" value="P:negative regulation of DNA-templated transcription"/>
    <property type="evidence" value="ECO:0007669"/>
    <property type="project" value="UniProtKB-ARBA"/>
</dbReference>
<dbReference type="AlphaFoldDB" id="A0A951PBH4"/>
<dbReference type="GO" id="GO:0003677">
    <property type="term" value="F:DNA binding"/>
    <property type="evidence" value="ECO:0007669"/>
    <property type="project" value="InterPro"/>
</dbReference>
<comment type="caution">
    <text evidence="2">The sequence shown here is derived from an EMBL/GenBank/DDBJ whole genome shotgun (WGS) entry which is preliminary data.</text>
</comment>
<name>A0A951PBH4_9CYAN</name>
<evidence type="ECO:0000313" key="3">
    <source>
        <dbReference type="Proteomes" id="UP000707356"/>
    </source>
</evidence>
<dbReference type="CDD" id="cd10158">
    <property type="entry name" value="CsoR-like_DUF156_1"/>
    <property type="match status" value="1"/>
</dbReference>